<sequence length="72" mass="7469">MPAAPGLLARNHPAGIIPRCFGAAMELPQSARYALRKPPRGGAASGPAKPVPWPLLALGHGTRVERPVVEVA</sequence>
<evidence type="ECO:0000313" key="1">
    <source>
        <dbReference type="EMBL" id="GHC70224.1"/>
    </source>
</evidence>
<proteinExistence type="predicted"/>
<dbReference type="EMBL" id="BMYK01000001">
    <property type="protein sequence ID" value="GHC70224.1"/>
    <property type="molecule type" value="Genomic_DNA"/>
</dbReference>
<keyword evidence="2" id="KW-1185">Reference proteome</keyword>
<dbReference type="Proteomes" id="UP000626210">
    <property type="component" value="Unassembled WGS sequence"/>
</dbReference>
<reference evidence="2" key="1">
    <citation type="journal article" date="2019" name="Int. J. Syst. Evol. Microbiol.">
        <title>The Global Catalogue of Microorganisms (GCM) 10K type strain sequencing project: providing services to taxonomists for standard genome sequencing and annotation.</title>
        <authorList>
            <consortium name="The Broad Institute Genomics Platform"/>
            <consortium name="The Broad Institute Genome Sequencing Center for Infectious Disease"/>
            <person name="Wu L."/>
            <person name="Ma J."/>
        </authorList>
    </citation>
    <scope>NUCLEOTIDE SEQUENCE [LARGE SCALE GENOMIC DNA]</scope>
    <source>
        <strain evidence="2">KCTC 23314</strain>
    </source>
</reference>
<comment type="caution">
    <text evidence="1">The sequence shown here is derived from an EMBL/GenBank/DDBJ whole genome shotgun (WGS) entry which is preliminary data.</text>
</comment>
<evidence type="ECO:0000313" key="2">
    <source>
        <dbReference type="Proteomes" id="UP000626210"/>
    </source>
</evidence>
<name>A0ABQ3FWM7_9BURK</name>
<accession>A0ABQ3FWM7</accession>
<gene>
    <name evidence="1" type="ORF">GCM10007320_04410</name>
</gene>
<protein>
    <submittedName>
        <fullName evidence="1">Uncharacterized protein</fullName>
    </submittedName>
</protein>
<organism evidence="1 2">
    <name type="scientific">Pseudorhodoferax aquiterrae</name>
    <dbReference type="NCBI Taxonomy" id="747304"/>
    <lineage>
        <taxon>Bacteria</taxon>
        <taxon>Pseudomonadati</taxon>
        <taxon>Pseudomonadota</taxon>
        <taxon>Betaproteobacteria</taxon>
        <taxon>Burkholderiales</taxon>
        <taxon>Comamonadaceae</taxon>
    </lineage>
</organism>